<name>A0A0R2MQP4_9LACO</name>
<evidence type="ECO:0000313" key="2">
    <source>
        <dbReference type="Proteomes" id="UP000050969"/>
    </source>
</evidence>
<accession>A0A0R2MQP4</accession>
<sequence length="126" mass="14418">MFNDLQQAIKKPTVITDEESILFLYSISEQWHPKRTDKLKTLLTGFATQGQNMSSMNSLPYAKPEFVKTTRNQLAHTKFPIQLTFGHPQMINALHFIEATTDFTDFISTLQRKTVTLVSAAELRVQ</sequence>
<reference evidence="1 2" key="1">
    <citation type="journal article" date="2015" name="Genome Announc.">
        <title>Expanding the biotechnology potential of lactobacilli through comparative genomics of 213 strains and associated genera.</title>
        <authorList>
            <person name="Sun Z."/>
            <person name="Harris H.M."/>
            <person name="McCann A."/>
            <person name="Guo C."/>
            <person name="Argimon S."/>
            <person name="Zhang W."/>
            <person name="Yang X."/>
            <person name="Jeffery I.B."/>
            <person name="Cooney J.C."/>
            <person name="Kagawa T.F."/>
            <person name="Liu W."/>
            <person name="Song Y."/>
            <person name="Salvetti E."/>
            <person name="Wrobel A."/>
            <person name="Rasinkangas P."/>
            <person name="Parkhill J."/>
            <person name="Rea M.C."/>
            <person name="O'Sullivan O."/>
            <person name="Ritari J."/>
            <person name="Douillard F.P."/>
            <person name="Paul Ross R."/>
            <person name="Yang R."/>
            <person name="Briner A.E."/>
            <person name="Felis G.E."/>
            <person name="de Vos W.M."/>
            <person name="Barrangou R."/>
            <person name="Klaenhammer T.R."/>
            <person name="Caufield P.W."/>
            <person name="Cui Y."/>
            <person name="Zhang H."/>
            <person name="O'Toole P.W."/>
        </authorList>
    </citation>
    <scope>NUCLEOTIDE SEQUENCE [LARGE SCALE GENOMIC DNA]</scope>
    <source>
        <strain evidence="1 2">DSM 24301</strain>
    </source>
</reference>
<keyword evidence="2" id="KW-1185">Reference proteome</keyword>
<evidence type="ECO:0000313" key="1">
    <source>
        <dbReference type="EMBL" id="KRO15925.1"/>
    </source>
</evidence>
<comment type="caution">
    <text evidence="1">The sequence shown here is derived from an EMBL/GenBank/DDBJ whole genome shotgun (WGS) entry which is preliminary data.</text>
</comment>
<proteinExistence type="predicted"/>
<organism evidence="1 2">
    <name type="scientific">Lacticaseibacillus saniviri JCM 17471 = DSM 24301</name>
    <dbReference type="NCBI Taxonomy" id="1293598"/>
    <lineage>
        <taxon>Bacteria</taxon>
        <taxon>Bacillati</taxon>
        <taxon>Bacillota</taxon>
        <taxon>Bacilli</taxon>
        <taxon>Lactobacillales</taxon>
        <taxon>Lactobacillaceae</taxon>
        <taxon>Lacticaseibacillus</taxon>
    </lineage>
</organism>
<gene>
    <name evidence="1" type="ORF">IV56_GL002116</name>
</gene>
<dbReference type="RefSeq" id="WP_054777804.1">
    <property type="nucleotide sequence ID" value="NZ_BBBX01000020.1"/>
</dbReference>
<protein>
    <submittedName>
        <fullName evidence="1">Uncharacterized protein</fullName>
    </submittedName>
</protein>
<dbReference type="EMBL" id="JQCE01000058">
    <property type="protein sequence ID" value="KRO15925.1"/>
    <property type="molecule type" value="Genomic_DNA"/>
</dbReference>
<dbReference type="STRING" id="1293598.IV56_GL002116"/>
<dbReference type="Proteomes" id="UP000050969">
    <property type="component" value="Unassembled WGS sequence"/>
</dbReference>
<dbReference type="AlphaFoldDB" id="A0A0R2MQP4"/>
<dbReference type="PATRIC" id="fig|1293598.4.peg.2210"/>